<evidence type="ECO:0000256" key="5">
    <source>
        <dbReference type="ARBA" id="ARBA00022840"/>
    </source>
</evidence>
<sequence>MAQVTREIVLDALRAVRGPDLEGNIVDLGLVSDVFISDDKVYFSITVPAERARELDPLRAAAERCVKELPGVKGAMVALTADRRAGQVAPRPAPAASPAAHSPTAHSHAGHSHAGHGHTGHAHAAPSQGGGAAPRQPTAAQKAGIPGVGAIIAVASGKGGVGKSTTSVNLALALQTNGLKVGILDADIYGPSMPRLLKLSGRPQQVDGKLIRPMENYGLKVMSMGFLVDEEVAMIWRGPMIQSALLQMLREVQWGDLDVLVVDMPPGTGDAQLTMAQQVPLAGAVIVSTPQDLALIDARKGLAMFRKVEVPVLGIVENMSYFIAPDTGNRYDIFGHGGAEREAHRIGVPFLGGVPLTMGIRETSDAGTPVVVSEPEGEPARIYRAIATKVWEQVSARAADSGRVAPRIVFE</sequence>
<dbReference type="Proteomes" id="UP000186143">
    <property type="component" value="Unassembled WGS sequence"/>
</dbReference>
<dbReference type="PROSITE" id="PS01215">
    <property type="entry name" value="MRP"/>
    <property type="match status" value="1"/>
</dbReference>
<dbReference type="PANTHER" id="PTHR42961:SF2">
    <property type="entry name" value="IRON-SULFUR PROTEIN NUBPL"/>
    <property type="match status" value="1"/>
</dbReference>
<dbReference type="InterPro" id="IPR019591">
    <property type="entry name" value="Mrp/NBP35_ATP-bd"/>
</dbReference>
<dbReference type="PANTHER" id="PTHR42961">
    <property type="entry name" value="IRON-SULFUR PROTEIN NUBPL"/>
    <property type="match status" value="1"/>
</dbReference>
<feature type="domain" description="MIP18 family-like" evidence="11">
    <location>
        <begin position="8"/>
        <end position="75"/>
    </location>
</feature>
<keyword evidence="4 9" id="KW-0547">Nucleotide-binding</keyword>
<name>A0A1Q9AH83_9HYPH</name>
<evidence type="ECO:0000256" key="9">
    <source>
        <dbReference type="HAMAP-Rule" id="MF_02040"/>
    </source>
</evidence>
<keyword evidence="3 9" id="KW-0479">Metal-binding</keyword>
<dbReference type="GO" id="GO:0140663">
    <property type="term" value="F:ATP-dependent FeS chaperone activity"/>
    <property type="evidence" value="ECO:0007669"/>
    <property type="project" value="InterPro"/>
</dbReference>
<protein>
    <recommendedName>
        <fullName evidence="9">Iron-sulfur cluster carrier protein</fullName>
    </recommendedName>
</protein>
<keyword evidence="5 9" id="KW-0067">ATP-binding</keyword>
<evidence type="ECO:0000313" key="12">
    <source>
        <dbReference type="EMBL" id="OLP54525.1"/>
    </source>
</evidence>
<dbReference type="GO" id="GO:0046872">
    <property type="term" value="F:metal ion binding"/>
    <property type="evidence" value="ECO:0007669"/>
    <property type="project" value="UniProtKB-KW"/>
</dbReference>
<evidence type="ECO:0000256" key="4">
    <source>
        <dbReference type="ARBA" id="ARBA00022741"/>
    </source>
</evidence>
<comment type="subunit">
    <text evidence="9">Homodimer.</text>
</comment>
<dbReference type="STRING" id="1672749.BJF92_03725"/>
<evidence type="ECO:0000256" key="1">
    <source>
        <dbReference type="ARBA" id="ARBA00007352"/>
    </source>
</evidence>
<dbReference type="AlphaFoldDB" id="A0A1Q9AH83"/>
<dbReference type="SUPFAM" id="SSF52540">
    <property type="entry name" value="P-loop containing nucleoside triphosphate hydrolases"/>
    <property type="match status" value="1"/>
</dbReference>
<dbReference type="InterPro" id="IPR044304">
    <property type="entry name" value="NUBPL-like"/>
</dbReference>
<dbReference type="GO" id="GO:0051539">
    <property type="term" value="F:4 iron, 4 sulfur cluster binding"/>
    <property type="evidence" value="ECO:0007669"/>
    <property type="project" value="TreeGrafter"/>
</dbReference>
<dbReference type="OrthoDB" id="9809679at2"/>
<organism evidence="12 13">
    <name type="scientific">Xaviernesmea rhizosphaerae</name>
    <dbReference type="NCBI Taxonomy" id="1672749"/>
    <lineage>
        <taxon>Bacteria</taxon>
        <taxon>Pseudomonadati</taxon>
        <taxon>Pseudomonadota</taxon>
        <taxon>Alphaproteobacteria</taxon>
        <taxon>Hyphomicrobiales</taxon>
        <taxon>Rhizobiaceae</taxon>
        <taxon>Rhizobium/Agrobacterium group</taxon>
        <taxon>Xaviernesmea</taxon>
    </lineage>
</organism>
<dbReference type="InterPro" id="IPR033756">
    <property type="entry name" value="YlxH/NBP35"/>
</dbReference>
<feature type="compositionally biased region" description="Low complexity" evidence="10">
    <location>
        <begin position="94"/>
        <end position="107"/>
    </location>
</feature>
<dbReference type="GO" id="GO:0016887">
    <property type="term" value="F:ATP hydrolysis activity"/>
    <property type="evidence" value="ECO:0007669"/>
    <property type="project" value="UniProtKB-UniRule"/>
</dbReference>
<comment type="similarity">
    <text evidence="8 9">Belongs to the Mrp/NBP35 ATP-binding proteins family.</text>
</comment>
<dbReference type="GO" id="GO:0005524">
    <property type="term" value="F:ATP binding"/>
    <property type="evidence" value="ECO:0007669"/>
    <property type="project" value="UniProtKB-UniRule"/>
</dbReference>
<dbReference type="Pfam" id="PF10609">
    <property type="entry name" value="ParA"/>
    <property type="match status" value="1"/>
</dbReference>
<comment type="function">
    <text evidence="9">Binds and transfers iron-sulfur (Fe-S) clusters to target apoproteins. Can hydrolyze ATP.</text>
</comment>
<dbReference type="NCBIfam" id="NF008669">
    <property type="entry name" value="PRK11670.1"/>
    <property type="match status" value="1"/>
</dbReference>
<dbReference type="CDD" id="cd02037">
    <property type="entry name" value="Mrp_NBP35"/>
    <property type="match status" value="1"/>
</dbReference>
<dbReference type="Gene3D" id="3.30.300.130">
    <property type="entry name" value="Fe-S cluster assembly (FSCA)"/>
    <property type="match status" value="1"/>
</dbReference>
<dbReference type="Pfam" id="PF01883">
    <property type="entry name" value="FeS_assembly_P"/>
    <property type="match status" value="1"/>
</dbReference>
<comment type="caution">
    <text evidence="12">The sequence shown here is derived from an EMBL/GenBank/DDBJ whole genome shotgun (WGS) entry which is preliminary data.</text>
</comment>
<evidence type="ECO:0000256" key="7">
    <source>
        <dbReference type="ARBA" id="ARBA00023014"/>
    </source>
</evidence>
<feature type="binding site" evidence="9">
    <location>
        <begin position="157"/>
        <end position="164"/>
    </location>
    <ligand>
        <name>ATP</name>
        <dbReference type="ChEBI" id="CHEBI:30616"/>
    </ligand>
</feature>
<dbReference type="InterPro" id="IPR027417">
    <property type="entry name" value="P-loop_NTPase"/>
</dbReference>
<keyword evidence="9" id="KW-0378">Hydrolase</keyword>
<accession>A0A1Q9AH83</accession>
<dbReference type="InterPro" id="IPR002744">
    <property type="entry name" value="MIP18-like"/>
</dbReference>
<evidence type="ECO:0000259" key="11">
    <source>
        <dbReference type="Pfam" id="PF01883"/>
    </source>
</evidence>
<evidence type="ECO:0000256" key="3">
    <source>
        <dbReference type="ARBA" id="ARBA00022723"/>
    </source>
</evidence>
<evidence type="ECO:0000256" key="8">
    <source>
        <dbReference type="ARBA" id="ARBA00024036"/>
    </source>
</evidence>
<dbReference type="InterPro" id="IPR000808">
    <property type="entry name" value="Mrp-like_CS"/>
</dbReference>
<keyword evidence="6 9" id="KW-0408">Iron</keyword>
<reference evidence="12 13" key="1">
    <citation type="submission" date="2016-09" db="EMBL/GenBank/DDBJ databases">
        <title>Rhizobium sp. nov., a novel species isolated from the rice rhizosphere.</title>
        <authorList>
            <person name="Zhao J."/>
            <person name="Zhang X."/>
        </authorList>
    </citation>
    <scope>NUCLEOTIDE SEQUENCE [LARGE SCALE GENOMIC DNA]</scope>
    <source>
        <strain evidence="12 13">MH17</strain>
    </source>
</reference>
<dbReference type="Gene3D" id="3.40.50.300">
    <property type="entry name" value="P-loop containing nucleotide triphosphate hydrolases"/>
    <property type="match status" value="1"/>
</dbReference>
<dbReference type="FunFam" id="3.40.50.300:FF:000418">
    <property type="entry name" value="Iron-sulfur cluster carrier protein"/>
    <property type="match status" value="1"/>
</dbReference>
<keyword evidence="7 9" id="KW-0411">Iron-sulfur</keyword>
<dbReference type="HAMAP" id="MF_02040">
    <property type="entry name" value="Mrp_NBP35"/>
    <property type="match status" value="1"/>
</dbReference>
<dbReference type="RefSeq" id="WP_075635711.1">
    <property type="nucleotide sequence ID" value="NZ_MKIO01000033.1"/>
</dbReference>
<dbReference type="InterPro" id="IPR034904">
    <property type="entry name" value="FSCA_dom_sf"/>
</dbReference>
<evidence type="ECO:0000256" key="2">
    <source>
        <dbReference type="ARBA" id="ARBA00008205"/>
    </source>
</evidence>
<feature type="compositionally biased region" description="Basic residues" evidence="10">
    <location>
        <begin position="108"/>
        <end position="121"/>
    </location>
</feature>
<comment type="similarity">
    <text evidence="2">In the C-terminal section; belongs to the Mrp/NBP35 ATP-binding proteins family.</text>
</comment>
<dbReference type="SUPFAM" id="SSF117916">
    <property type="entry name" value="Fe-S cluster assembly (FSCA) domain-like"/>
    <property type="match status" value="1"/>
</dbReference>
<dbReference type="EMBL" id="MKIO01000033">
    <property type="protein sequence ID" value="OLP54525.1"/>
    <property type="molecule type" value="Genomic_DNA"/>
</dbReference>
<dbReference type="GO" id="GO:0016226">
    <property type="term" value="P:iron-sulfur cluster assembly"/>
    <property type="evidence" value="ECO:0007669"/>
    <property type="project" value="InterPro"/>
</dbReference>
<evidence type="ECO:0000256" key="10">
    <source>
        <dbReference type="SAM" id="MobiDB-lite"/>
    </source>
</evidence>
<feature type="region of interest" description="Disordered" evidence="10">
    <location>
        <begin position="84"/>
        <end position="140"/>
    </location>
</feature>
<evidence type="ECO:0000313" key="13">
    <source>
        <dbReference type="Proteomes" id="UP000186143"/>
    </source>
</evidence>
<comment type="similarity">
    <text evidence="1">In the N-terminal section; belongs to the MIP18 family.</text>
</comment>
<evidence type="ECO:0000256" key="6">
    <source>
        <dbReference type="ARBA" id="ARBA00023004"/>
    </source>
</evidence>
<proteinExistence type="inferred from homology"/>
<gene>
    <name evidence="12" type="ORF">BJF92_03725</name>
</gene>